<comment type="subcellular location">
    <subcellularLocation>
        <location evidence="1 12">Golgi apparatus</location>
        <location evidence="1 12">Golgi stack membrane</location>
        <topology evidence="1 12">Single-pass type II membrane protein</topology>
    </subcellularLocation>
</comment>
<dbReference type="EMBL" id="CAJHJT010000034">
    <property type="protein sequence ID" value="CAD7005417.1"/>
    <property type="molecule type" value="Genomic_DNA"/>
</dbReference>
<evidence type="ECO:0000313" key="16">
    <source>
        <dbReference type="EMBL" id="CAD7005417.1"/>
    </source>
</evidence>
<dbReference type="OrthoDB" id="427096at2759"/>
<dbReference type="Pfam" id="PF17039">
    <property type="entry name" value="Glyco_tran_10_N"/>
    <property type="match status" value="1"/>
</dbReference>
<evidence type="ECO:0000256" key="11">
    <source>
        <dbReference type="ARBA" id="ARBA00023180"/>
    </source>
</evidence>
<dbReference type="FunFam" id="3.40.50.11660:FF:000004">
    <property type="entry name" value="Glycoprotein 3-alpha-L-fucosyltransferase A"/>
    <property type="match status" value="1"/>
</dbReference>
<evidence type="ECO:0000256" key="5">
    <source>
        <dbReference type="ARBA" id="ARBA00022679"/>
    </source>
</evidence>
<evidence type="ECO:0000256" key="3">
    <source>
        <dbReference type="ARBA" id="ARBA00008919"/>
    </source>
</evidence>
<dbReference type="Proteomes" id="UP000606786">
    <property type="component" value="Unassembled WGS sequence"/>
</dbReference>
<evidence type="ECO:0000256" key="6">
    <source>
        <dbReference type="ARBA" id="ARBA00022692"/>
    </source>
</evidence>
<evidence type="ECO:0000259" key="14">
    <source>
        <dbReference type="Pfam" id="PF00852"/>
    </source>
</evidence>
<dbReference type="PANTHER" id="PTHR48438">
    <property type="entry name" value="ALPHA-(1,3)-FUCOSYLTRANSFERASE C-RELATED"/>
    <property type="match status" value="1"/>
</dbReference>
<evidence type="ECO:0000256" key="12">
    <source>
        <dbReference type="RuleBase" id="RU003832"/>
    </source>
</evidence>
<dbReference type="InterPro" id="IPR031481">
    <property type="entry name" value="Glyco_tran_10_N"/>
</dbReference>
<accession>A0A811V6E9</accession>
<evidence type="ECO:0000313" key="17">
    <source>
        <dbReference type="Proteomes" id="UP000606786"/>
    </source>
</evidence>
<comment type="similarity">
    <text evidence="3 12">Belongs to the glycosyltransferase 10 family.</text>
</comment>
<dbReference type="Pfam" id="PF00852">
    <property type="entry name" value="Glyco_transf_10"/>
    <property type="match status" value="1"/>
</dbReference>
<keyword evidence="8" id="KW-1133">Transmembrane helix</keyword>
<keyword evidence="4 12" id="KW-0328">Glycosyltransferase</keyword>
<keyword evidence="17" id="KW-1185">Reference proteome</keyword>
<protein>
    <recommendedName>
        <fullName evidence="12">Fucosyltransferase</fullName>
        <ecNumber evidence="12">2.4.1.-</ecNumber>
    </recommendedName>
</protein>
<dbReference type="AlphaFoldDB" id="A0A811V6E9"/>
<dbReference type="GO" id="GO:0032580">
    <property type="term" value="C:Golgi cisterna membrane"/>
    <property type="evidence" value="ECO:0007669"/>
    <property type="project" value="UniProtKB-SubCell"/>
</dbReference>
<name>A0A811V6E9_CERCA</name>
<evidence type="ECO:0000256" key="4">
    <source>
        <dbReference type="ARBA" id="ARBA00022676"/>
    </source>
</evidence>
<comment type="caution">
    <text evidence="16">The sequence shown here is derived from an EMBL/GenBank/DDBJ whole genome shotgun (WGS) entry which is preliminary data.</text>
</comment>
<reference evidence="16" key="1">
    <citation type="submission" date="2020-11" db="EMBL/GenBank/DDBJ databases">
        <authorList>
            <person name="Whitehead M."/>
        </authorList>
    </citation>
    <scope>NUCLEOTIDE SEQUENCE</scope>
    <source>
        <strain evidence="16">EGII</strain>
    </source>
</reference>
<keyword evidence="10" id="KW-0472">Membrane</keyword>
<dbReference type="InterPro" id="IPR038577">
    <property type="entry name" value="GT10-like_C_sf"/>
</dbReference>
<feature type="domain" description="Fucosyltransferase C-terminal" evidence="14">
    <location>
        <begin position="332"/>
        <end position="508"/>
    </location>
</feature>
<evidence type="ECO:0000256" key="7">
    <source>
        <dbReference type="ARBA" id="ARBA00022968"/>
    </source>
</evidence>
<dbReference type="EC" id="2.4.1.-" evidence="12"/>
<evidence type="ECO:0000256" key="10">
    <source>
        <dbReference type="ARBA" id="ARBA00023136"/>
    </source>
</evidence>
<evidence type="ECO:0000256" key="13">
    <source>
        <dbReference type="SAM" id="MobiDB-lite"/>
    </source>
</evidence>
<keyword evidence="7" id="KW-0735">Signal-anchor</keyword>
<feature type="region of interest" description="Disordered" evidence="13">
    <location>
        <begin position="149"/>
        <end position="168"/>
    </location>
</feature>
<evidence type="ECO:0000256" key="2">
    <source>
        <dbReference type="ARBA" id="ARBA00004922"/>
    </source>
</evidence>
<proteinExistence type="inferred from homology"/>
<feature type="compositionally biased region" description="Basic residues" evidence="13">
    <location>
        <begin position="157"/>
        <end position="168"/>
    </location>
</feature>
<keyword evidence="9 12" id="KW-0333">Golgi apparatus</keyword>
<organism evidence="16 17">
    <name type="scientific">Ceratitis capitata</name>
    <name type="common">Mediterranean fruit fly</name>
    <name type="synonym">Tephritis capitata</name>
    <dbReference type="NCBI Taxonomy" id="7213"/>
    <lineage>
        <taxon>Eukaryota</taxon>
        <taxon>Metazoa</taxon>
        <taxon>Ecdysozoa</taxon>
        <taxon>Arthropoda</taxon>
        <taxon>Hexapoda</taxon>
        <taxon>Insecta</taxon>
        <taxon>Pterygota</taxon>
        <taxon>Neoptera</taxon>
        <taxon>Endopterygota</taxon>
        <taxon>Diptera</taxon>
        <taxon>Brachycera</taxon>
        <taxon>Muscomorpha</taxon>
        <taxon>Tephritoidea</taxon>
        <taxon>Tephritidae</taxon>
        <taxon>Ceratitis</taxon>
        <taxon>Ceratitis</taxon>
    </lineage>
</organism>
<keyword evidence="11" id="KW-0325">Glycoprotein</keyword>
<dbReference type="Gene3D" id="3.40.50.11660">
    <property type="entry name" value="Glycosyl transferase family 10, C-terminal domain"/>
    <property type="match status" value="1"/>
</dbReference>
<dbReference type="GO" id="GO:0008417">
    <property type="term" value="F:fucosyltransferase activity"/>
    <property type="evidence" value="ECO:0007669"/>
    <property type="project" value="InterPro"/>
</dbReference>
<sequence length="522" mass="60420">MRRPKLSSKKYIFFILTCALLLIVGIRVREYEIGKIKNPPKPLHAGTQDGKAQKSVPPYTHSNITSEPHNQEAALEAVVSTEESDGVDTVLAEDGVADVIKTPSLPVDAANSAQSEQELQQQHFLDQALLEGNGTRPYYFHQGEYYPKPAVPSRDVKRGKSSGRRGKKKNMLGARLFPYQNPHSDRLVNQLMYVPPNYEEVRTSGRLKTILLYNGLDKWDAKLGRDVFLSTKCPVDTCEVTTNRDLADKADMIMYKDHFIPTGLGRPSNPRQVSLMYYLESPYHTQKVKIPNAINWTATYRRDSDIMAPYDKWHYYDTKIKQIEQDHNYALNKTKKVAWFVSNCAARNNRLQFARELQKYIDVDIYGACGNQKCPRNNADKCFELLDKDYKFYLAFENSNCKDYITEKFFNNALKHNILPIVMGARPEDYEVSAPYHSYIHVDEFGSAKELAEYLHILDKDDELYNSYFKWKGTGDFVNTFYWCRVCALLHDEESLRRPRWYTDVNDWWRGDGICRPGSWRN</sequence>
<comment type="pathway">
    <text evidence="2">Protein modification; protein glycosylation.</text>
</comment>
<dbReference type="PANTHER" id="PTHR48438:SF1">
    <property type="entry name" value="ALPHA-(1,3)-FUCOSYLTRANSFERASE C-RELATED"/>
    <property type="match status" value="1"/>
</dbReference>
<feature type="region of interest" description="Disordered" evidence="13">
    <location>
        <begin position="37"/>
        <end position="71"/>
    </location>
</feature>
<keyword evidence="6 12" id="KW-0812">Transmembrane</keyword>
<evidence type="ECO:0000256" key="8">
    <source>
        <dbReference type="ARBA" id="ARBA00022989"/>
    </source>
</evidence>
<dbReference type="InterPro" id="IPR001503">
    <property type="entry name" value="Glyco_trans_10"/>
</dbReference>
<dbReference type="SUPFAM" id="SSF53756">
    <property type="entry name" value="UDP-Glycosyltransferase/glycogen phosphorylase"/>
    <property type="match status" value="1"/>
</dbReference>
<dbReference type="InterPro" id="IPR055270">
    <property type="entry name" value="Glyco_tran_10_C"/>
</dbReference>
<dbReference type="UniPathway" id="UPA00378"/>
<gene>
    <name evidence="16" type="ORF">CCAP1982_LOCUS13780</name>
</gene>
<evidence type="ECO:0000259" key="15">
    <source>
        <dbReference type="Pfam" id="PF17039"/>
    </source>
</evidence>
<evidence type="ECO:0000256" key="9">
    <source>
        <dbReference type="ARBA" id="ARBA00023034"/>
    </source>
</evidence>
<feature type="domain" description="Fucosyltransferase N-terminal" evidence="15">
    <location>
        <begin position="208"/>
        <end position="310"/>
    </location>
</feature>
<keyword evidence="5 12" id="KW-0808">Transferase</keyword>
<evidence type="ECO:0000256" key="1">
    <source>
        <dbReference type="ARBA" id="ARBA00004447"/>
    </source>
</evidence>